<protein>
    <recommendedName>
        <fullName evidence="4">Lipoprotein</fullName>
    </recommendedName>
</protein>
<accession>A0A1T5LX40</accession>
<dbReference type="PROSITE" id="PS51257">
    <property type="entry name" value="PROKAR_LIPOPROTEIN"/>
    <property type="match status" value="1"/>
</dbReference>
<dbReference type="OrthoDB" id="2769928at2"/>
<evidence type="ECO:0008006" key="4">
    <source>
        <dbReference type="Google" id="ProtNLM"/>
    </source>
</evidence>
<reference evidence="2 3" key="1">
    <citation type="submission" date="2017-02" db="EMBL/GenBank/DDBJ databases">
        <authorList>
            <person name="Peterson S.W."/>
        </authorList>
    </citation>
    <scope>NUCLEOTIDE SEQUENCE [LARGE SCALE GENOMIC DNA]</scope>
    <source>
        <strain evidence="2 3">P15</strain>
    </source>
</reference>
<name>A0A1T5LX40_9GAMM</name>
<sequence>MPTTAFRRARYGLLIAMPLSLAACASAPGASASLQPATDVPVQFQVADADGSLRAPRAGEGCRNPLIDPRSQLRLVLQQSRDGWGDYQLPAGAYEARAGQWLRVDCATGKPLGLVDGG</sequence>
<dbReference type="Proteomes" id="UP000190341">
    <property type="component" value="Unassembled WGS sequence"/>
</dbReference>
<dbReference type="EMBL" id="FUZV01000002">
    <property type="protein sequence ID" value="SKC80404.1"/>
    <property type="molecule type" value="Genomic_DNA"/>
</dbReference>
<evidence type="ECO:0000313" key="2">
    <source>
        <dbReference type="EMBL" id="SKC80404.1"/>
    </source>
</evidence>
<dbReference type="STRING" id="428993.SAMN06296058_3293"/>
<keyword evidence="1" id="KW-0732">Signal</keyword>
<evidence type="ECO:0000313" key="3">
    <source>
        <dbReference type="Proteomes" id="UP000190341"/>
    </source>
</evidence>
<organism evidence="2 3">
    <name type="scientific">Pseudoxanthomonas indica</name>
    <dbReference type="NCBI Taxonomy" id="428993"/>
    <lineage>
        <taxon>Bacteria</taxon>
        <taxon>Pseudomonadati</taxon>
        <taxon>Pseudomonadota</taxon>
        <taxon>Gammaproteobacteria</taxon>
        <taxon>Lysobacterales</taxon>
        <taxon>Lysobacteraceae</taxon>
        <taxon>Pseudoxanthomonas</taxon>
    </lineage>
</organism>
<dbReference type="AlphaFoldDB" id="A0A1T5LX40"/>
<feature type="signal peptide" evidence="1">
    <location>
        <begin position="1"/>
        <end position="25"/>
    </location>
</feature>
<evidence type="ECO:0000256" key="1">
    <source>
        <dbReference type="SAM" id="SignalP"/>
    </source>
</evidence>
<proteinExistence type="predicted"/>
<gene>
    <name evidence="2" type="ORF">SAMN06296058_3293</name>
</gene>
<dbReference type="RefSeq" id="WP_079725777.1">
    <property type="nucleotide sequence ID" value="NZ_BMCL01000001.1"/>
</dbReference>
<keyword evidence="3" id="KW-1185">Reference proteome</keyword>
<feature type="chain" id="PRO_5012391602" description="Lipoprotein" evidence="1">
    <location>
        <begin position="26"/>
        <end position="118"/>
    </location>
</feature>